<dbReference type="PROSITE" id="PS51186">
    <property type="entry name" value="GNAT"/>
    <property type="match status" value="1"/>
</dbReference>
<proteinExistence type="predicted"/>
<evidence type="ECO:0000256" key="2">
    <source>
        <dbReference type="ARBA" id="ARBA00023315"/>
    </source>
</evidence>
<gene>
    <name evidence="4" type="ORF">KGD83_12655</name>
</gene>
<protein>
    <submittedName>
        <fullName evidence="4">GNAT family N-acetyltransferase</fullName>
    </submittedName>
</protein>
<organism evidence="4 5">
    <name type="scientific">Nocardiopsis akebiae</name>
    <dbReference type="NCBI Taxonomy" id="2831968"/>
    <lineage>
        <taxon>Bacteria</taxon>
        <taxon>Bacillati</taxon>
        <taxon>Actinomycetota</taxon>
        <taxon>Actinomycetes</taxon>
        <taxon>Streptosporangiales</taxon>
        <taxon>Nocardiopsidaceae</taxon>
        <taxon>Nocardiopsis</taxon>
    </lineage>
</organism>
<dbReference type="Gene3D" id="3.40.630.30">
    <property type="match status" value="1"/>
</dbReference>
<accession>A0ABX8CE18</accession>
<sequence length="164" mass="18007">MTSMIVRRVLPDEMNAVSELRVTAYTADGLMDVNPAYVETLRLLGTDGRGEILVAADEDRLLGTAVFEPWSPESEIARNADEAEIRAFAVAPEARGRGVGRDLVNALVDRARAEGVSRLLVATLPEMVSTQYVYRARGFERVPERDWAALPGVETLVHELVVKA</sequence>
<dbReference type="InterPro" id="IPR000182">
    <property type="entry name" value="GNAT_dom"/>
</dbReference>
<dbReference type="InterPro" id="IPR050832">
    <property type="entry name" value="Bact_Acetyltransf"/>
</dbReference>
<dbReference type="SUPFAM" id="SSF55729">
    <property type="entry name" value="Acyl-CoA N-acyltransferases (Nat)"/>
    <property type="match status" value="1"/>
</dbReference>
<dbReference type="CDD" id="cd04301">
    <property type="entry name" value="NAT_SF"/>
    <property type="match status" value="1"/>
</dbReference>
<dbReference type="PANTHER" id="PTHR43877">
    <property type="entry name" value="AMINOALKYLPHOSPHONATE N-ACETYLTRANSFERASE-RELATED-RELATED"/>
    <property type="match status" value="1"/>
</dbReference>
<keyword evidence="5" id="KW-1185">Reference proteome</keyword>
<dbReference type="Proteomes" id="UP000678016">
    <property type="component" value="Chromosome"/>
</dbReference>
<name>A0ABX8CE18_9ACTN</name>
<evidence type="ECO:0000313" key="5">
    <source>
        <dbReference type="Proteomes" id="UP000678016"/>
    </source>
</evidence>
<keyword evidence="2" id="KW-0012">Acyltransferase</keyword>
<dbReference type="EMBL" id="CP074132">
    <property type="protein sequence ID" value="QUX31258.1"/>
    <property type="molecule type" value="Genomic_DNA"/>
</dbReference>
<keyword evidence="1" id="KW-0808">Transferase</keyword>
<evidence type="ECO:0000313" key="4">
    <source>
        <dbReference type="EMBL" id="QUX31258.1"/>
    </source>
</evidence>
<feature type="domain" description="N-acetyltransferase" evidence="3">
    <location>
        <begin position="4"/>
        <end position="157"/>
    </location>
</feature>
<reference evidence="5" key="1">
    <citation type="submission" date="2021-05" db="EMBL/GenBank/DDBJ databases">
        <title>Direct Submission.</title>
        <authorList>
            <person name="Li K."/>
            <person name="Gao J."/>
        </authorList>
    </citation>
    <scope>NUCLEOTIDE SEQUENCE [LARGE SCALE GENOMIC DNA]</scope>
    <source>
        <strain evidence="5">HDS12</strain>
    </source>
</reference>
<dbReference type="Pfam" id="PF00583">
    <property type="entry name" value="Acetyltransf_1"/>
    <property type="match status" value="1"/>
</dbReference>
<evidence type="ECO:0000259" key="3">
    <source>
        <dbReference type="PROSITE" id="PS51186"/>
    </source>
</evidence>
<dbReference type="InterPro" id="IPR016181">
    <property type="entry name" value="Acyl_CoA_acyltransferase"/>
</dbReference>
<evidence type="ECO:0000256" key="1">
    <source>
        <dbReference type="ARBA" id="ARBA00022679"/>
    </source>
</evidence>